<dbReference type="Proteomes" id="UP001352852">
    <property type="component" value="Unassembled WGS sequence"/>
</dbReference>
<proteinExistence type="predicted"/>
<sequence length="94" mass="11047">MVDSNHIMSHITPELRSRGSIKQAKESKILEYLKDFLHELEDTTITGIMSSGHVGRNFFIPSTQWGRNYTFFFQHSSQFTISGEQRHRLSLFQW</sequence>
<accession>A0ABU7CZU6</accession>
<name>A0ABU7CZU6_9TELE</name>
<gene>
    <name evidence="1" type="ORF">CHARACLAT_022310</name>
</gene>
<keyword evidence="2" id="KW-1185">Reference proteome</keyword>
<evidence type="ECO:0000313" key="2">
    <source>
        <dbReference type="Proteomes" id="UP001352852"/>
    </source>
</evidence>
<reference evidence="1 2" key="1">
    <citation type="submission" date="2021-06" db="EMBL/GenBank/DDBJ databases">
        <authorList>
            <person name="Palmer J.M."/>
        </authorList>
    </citation>
    <scope>NUCLEOTIDE SEQUENCE [LARGE SCALE GENOMIC DNA]</scope>
    <source>
        <strain evidence="1 2">CL_MEX2019</strain>
        <tissue evidence="1">Muscle</tissue>
    </source>
</reference>
<organism evidence="1 2">
    <name type="scientific">Characodon lateralis</name>
    <dbReference type="NCBI Taxonomy" id="208331"/>
    <lineage>
        <taxon>Eukaryota</taxon>
        <taxon>Metazoa</taxon>
        <taxon>Chordata</taxon>
        <taxon>Craniata</taxon>
        <taxon>Vertebrata</taxon>
        <taxon>Euteleostomi</taxon>
        <taxon>Actinopterygii</taxon>
        <taxon>Neopterygii</taxon>
        <taxon>Teleostei</taxon>
        <taxon>Neoteleostei</taxon>
        <taxon>Acanthomorphata</taxon>
        <taxon>Ovalentaria</taxon>
        <taxon>Atherinomorphae</taxon>
        <taxon>Cyprinodontiformes</taxon>
        <taxon>Goodeidae</taxon>
        <taxon>Characodon</taxon>
    </lineage>
</organism>
<dbReference type="EMBL" id="JAHUTJ010010453">
    <property type="protein sequence ID" value="MED6268427.1"/>
    <property type="molecule type" value="Genomic_DNA"/>
</dbReference>
<evidence type="ECO:0000313" key="1">
    <source>
        <dbReference type="EMBL" id="MED6268427.1"/>
    </source>
</evidence>
<protein>
    <submittedName>
        <fullName evidence="1">Uncharacterized protein</fullName>
    </submittedName>
</protein>
<comment type="caution">
    <text evidence="1">The sequence shown here is derived from an EMBL/GenBank/DDBJ whole genome shotgun (WGS) entry which is preliminary data.</text>
</comment>